<dbReference type="RefSeq" id="WP_230525201.1">
    <property type="nucleotide sequence ID" value="NZ_JAJGAK010000001.1"/>
</dbReference>
<dbReference type="InterPro" id="IPR012548">
    <property type="entry name" value="MATCAP"/>
</dbReference>
<comment type="caution">
    <text evidence="5">The sequence shown here is derived from an EMBL/GenBank/DDBJ whole genome shotgun (WGS) entry which is preliminary data.</text>
</comment>
<dbReference type="PANTHER" id="PTHR31817">
    <property type="match status" value="1"/>
</dbReference>
<name>A0ABS8JDD4_9GAMM</name>
<dbReference type="PANTHER" id="PTHR31817:SF0">
    <property type="entry name" value="CHROMOSOME UNDETERMINED SCAFFOLD_67, WHOLE GENOME SHOTGUN SEQUENCE"/>
    <property type="match status" value="1"/>
</dbReference>
<evidence type="ECO:0000256" key="4">
    <source>
        <dbReference type="ARBA" id="ARBA00023049"/>
    </source>
</evidence>
<evidence type="ECO:0000256" key="3">
    <source>
        <dbReference type="ARBA" id="ARBA00022801"/>
    </source>
</evidence>
<keyword evidence="3" id="KW-0378">Hydrolase</keyword>
<gene>
    <name evidence="5" type="ORF">LK996_00400</name>
</gene>
<dbReference type="SMART" id="SM01154">
    <property type="entry name" value="DUF1704"/>
    <property type="match status" value="1"/>
</dbReference>
<reference evidence="5" key="1">
    <citation type="submission" date="2021-10" db="EMBL/GenBank/DDBJ databases">
        <authorList>
            <person name="Lyu M."/>
            <person name="Wang X."/>
            <person name="Meng X."/>
            <person name="Xu K."/>
        </authorList>
    </citation>
    <scope>NUCLEOTIDE SEQUENCE</scope>
    <source>
        <strain evidence="5">A6</strain>
    </source>
</reference>
<proteinExistence type="predicted"/>
<organism evidence="5 6">
    <name type="scientific">Noviluteimonas lactosilytica</name>
    <dbReference type="NCBI Taxonomy" id="2888523"/>
    <lineage>
        <taxon>Bacteria</taxon>
        <taxon>Pseudomonadati</taxon>
        <taxon>Pseudomonadota</taxon>
        <taxon>Gammaproteobacteria</taxon>
        <taxon>Lysobacterales</taxon>
        <taxon>Lysobacteraceae</taxon>
        <taxon>Noviluteimonas</taxon>
    </lineage>
</organism>
<accession>A0ABS8JDD4</accession>
<evidence type="ECO:0000313" key="6">
    <source>
        <dbReference type="Proteomes" id="UP001165293"/>
    </source>
</evidence>
<dbReference type="EMBL" id="JAJGAK010000001">
    <property type="protein sequence ID" value="MCC8361547.1"/>
    <property type="molecule type" value="Genomic_DNA"/>
</dbReference>
<keyword evidence="2" id="KW-0645">Protease</keyword>
<comment type="cofactor">
    <cofactor evidence="1">
        <name>Zn(2+)</name>
        <dbReference type="ChEBI" id="CHEBI:29105"/>
    </cofactor>
</comment>
<sequence>MNANPVAADPALEHLFEIDARIAKLGGKIRVLDAIGWPAEMEERFLAGWRAGKPELPQPTTQPQSLDAEVAELEALMASIDRGHPIGHWLWKTAWSYRVAAQMLRGIGTPEFTKCSALLYGRPDTIYKSQDLTAADAAADMLASTDQLIDARLLPEIPCDIPAADFAELLRARIDPFFTDDKVDVVLNADLASKAAAGSKKITLRATAMFSHLDLEQLVQHEAFIHTATLLNGKHQPYLRSLGVGAPRTTRTQEGLATYSEIITGAIDLNRLRRVALRVVRVKDALEGADFIDVFKAFLAAGQTEVESYRSAARVFRGGDVRGGVCFTKDGAYLEGVIQVHLFICKALHDGRADVLRMLFCGRVTTADAITLTPFRDSGLIAPARYVPPWARAPERVLATVAFAAATKRYKLDTFEFDRFVEYEDERIAESGIAC</sequence>
<dbReference type="Pfam" id="PF08014">
    <property type="entry name" value="MATCAP"/>
    <property type="match status" value="1"/>
</dbReference>
<keyword evidence="6" id="KW-1185">Reference proteome</keyword>
<dbReference type="Proteomes" id="UP001165293">
    <property type="component" value="Unassembled WGS sequence"/>
</dbReference>
<evidence type="ECO:0000256" key="1">
    <source>
        <dbReference type="ARBA" id="ARBA00001947"/>
    </source>
</evidence>
<protein>
    <submittedName>
        <fullName evidence="5">Flavohemoglobin expression-modulating QEGLA motif protein</fullName>
    </submittedName>
</protein>
<evidence type="ECO:0000313" key="5">
    <source>
        <dbReference type="EMBL" id="MCC8361547.1"/>
    </source>
</evidence>
<keyword evidence="4" id="KW-0482">Metalloprotease</keyword>
<evidence type="ECO:0000256" key="2">
    <source>
        <dbReference type="ARBA" id="ARBA00022670"/>
    </source>
</evidence>